<feature type="region of interest" description="Disordered" evidence="1">
    <location>
        <begin position="1"/>
        <end position="40"/>
    </location>
</feature>
<feature type="region of interest" description="Disordered" evidence="1">
    <location>
        <begin position="65"/>
        <end position="93"/>
    </location>
</feature>
<proteinExistence type="predicted"/>
<name>A0A218WJZ4_PUNGR</name>
<dbReference type="AlphaFoldDB" id="A0A218WJZ4"/>
<feature type="compositionally biased region" description="Polar residues" evidence="1">
    <location>
        <begin position="68"/>
        <end position="79"/>
    </location>
</feature>
<evidence type="ECO:0000256" key="1">
    <source>
        <dbReference type="SAM" id="MobiDB-lite"/>
    </source>
</evidence>
<organism evidence="2 3">
    <name type="scientific">Punica granatum</name>
    <name type="common">Pomegranate</name>
    <dbReference type="NCBI Taxonomy" id="22663"/>
    <lineage>
        <taxon>Eukaryota</taxon>
        <taxon>Viridiplantae</taxon>
        <taxon>Streptophyta</taxon>
        <taxon>Embryophyta</taxon>
        <taxon>Tracheophyta</taxon>
        <taxon>Spermatophyta</taxon>
        <taxon>Magnoliopsida</taxon>
        <taxon>eudicotyledons</taxon>
        <taxon>Gunneridae</taxon>
        <taxon>Pentapetalae</taxon>
        <taxon>rosids</taxon>
        <taxon>malvids</taxon>
        <taxon>Myrtales</taxon>
        <taxon>Lythraceae</taxon>
        <taxon>Punica</taxon>
    </lineage>
</organism>
<dbReference type="Proteomes" id="UP000197138">
    <property type="component" value="Unassembled WGS sequence"/>
</dbReference>
<accession>A0A218WJZ4</accession>
<evidence type="ECO:0000313" key="2">
    <source>
        <dbReference type="EMBL" id="OWM72893.1"/>
    </source>
</evidence>
<gene>
    <name evidence="2" type="ORF">CDL15_Pgr028277</name>
</gene>
<evidence type="ECO:0000313" key="3">
    <source>
        <dbReference type="Proteomes" id="UP000197138"/>
    </source>
</evidence>
<feature type="compositionally biased region" description="Basic residues" evidence="1">
    <location>
        <begin position="7"/>
        <end position="17"/>
    </location>
</feature>
<dbReference type="EMBL" id="MTKT01003962">
    <property type="protein sequence ID" value="OWM72893.1"/>
    <property type="molecule type" value="Genomic_DNA"/>
</dbReference>
<protein>
    <submittedName>
        <fullName evidence="2">Uncharacterized protein</fullName>
    </submittedName>
</protein>
<sequence>MYGHRVMNNKRKAGSTRRAREGNQKSKQTANPENSRDRHCGTIHHRITGASEGIQYGTLKIPLGAKMTNGTSGHTSESPCLSRGTPEHSQTPS</sequence>
<comment type="caution">
    <text evidence="2">The sequence shown here is derived from an EMBL/GenBank/DDBJ whole genome shotgun (WGS) entry which is preliminary data.</text>
</comment>
<reference evidence="3" key="1">
    <citation type="journal article" date="2017" name="Plant J.">
        <title>The pomegranate (Punica granatum L.) genome and the genomics of punicalagin biosynthesis.</title>
        <authorList>
            <person name="Qin G."/>
            <person name="Xu C."/>
            <person name="Ming R."/>
            <person name="Tang H."/>
            <person name="Guyot R."/>
            <person name="Kramer E.M."/>
            <person name="Hu Y."/>
            <person name="Yi X."/>
            <person name="Qi Y."/>
            <person name="Xu X."/>
            <person name="Gao Z."/>
            <person name="Pan H."/>
            <person name="Jian J."/>
            <person name="Tian Y."/>
            <person name="Yue Z."/>
            <person name="Xu Y."/>
        </authorList>
    </citation>
    <scope>NUCLEOTIDE SEQUENCE [LARGE SCALE GENOMIC DNA]</scope>
    <source>
        <strain evidence="3">cv. Dabenzi</strain>
    </source>
</reference>